<dbReference type="RefSeq" id="WP_379959732.1">
    <property type="nucleotide sequence ID" value="NZ_JAUYVI010000007.1"/>
</dbReference>
<sequence>MPDLKLSKLPDRVPVKITFTAPPDLAQGLREYAAVYRATYGEAESVEELIPFMLAGFLEADRGFAKARKEVSELPAVEPRPRRGRRPKASAQQPGAGSEEM</sequence>
<comment type="caution">
    <text evidence="2">The sequence shown here is derived from an EMBL/GenBank/DDBJ whole genome shotgun (WGS) entry which is preliminary data.</text>
</comment>
<evidence type="ECO:0000313" key="2">
    <source>
        <dbReference type="EMBL" id="MDQ7250444.1"/>
    </source>
</evidence>
<dbReference type="Pfam" id="PF10038">
    <property type="entry name" value="DUF2274"/>
    <property type="match status" value="1"/>
</dbReference>
<dbReference type="InterPro" id="IPR018733">
    <property type="entry name" value="DUF2274"/>
</dbReference>
<feature type="region of interest" description="Disordered" evidence="1">
    <location>
        <begin position="71"/>
        <end position="101"/>
    </location>
</feature>
<proteinExistence type="predicted"/>
<organism evidence="2 3">
    <name type="scientific">Dongia sedimenti</name>
    <dbReference type="NCBI Taxonomy" id="3064282"/>
    <lineage>
        <taxon>Bacteria</taxon>
        <taxon>Pseudomonadati</taxon>
        <taxon>Pseudomonadota</taxon>
        <taxon>Alphaproteobacteria</taxon>
        <taxon>Rhodospirillales</taxon>
        <taxon>Dongiaceae</taxon>
        <taxon>Dongia</taxon>
    </lineage>
</organism>
<accession>A0ABU0YRV5</accession>
<name>A0ABU0YRV5_9PROT</name>
<gene>
    <name evidence="2" type="ORF">Q8A70_22330</name>
</gene>
<keyword evidence="3" id="KW-1185">Reference proteome</keyword>
<dbReference type="EMBL" id="JAUYVI010000007">
    <property type="protein sequence ID" value="MDQ7250444.1"/>
    <property type="molecule type" value="Genomic_DNA"/>
</dbReference>
<evidence type="ECO:0000313" key="3">
    <source>
        <dbReference type="Proteomes" id="UP001230156"/>
    </source>
</evidence>
<dbReference type="Proteomes" id="UP001230156">
    <property type="component" value="Unassembled WGS sequence"/>
</dbReference>
<evidence type="ECO:0000256" key="1">
    <source>
        <dbReference type="SAM" id="MobiDB-lite"/>
    </source>
</evidence>
<reference evidence="3" key="1">
    <citation type="submission" date="2023-08" db="EMBL/GenBank/DDBJ databases">
        <title>Rhodospirillaceae gen. nov., a novel taxon isolated from the Yangtze River Yuezi River estuary sludge.</title>
        <authorList>
            <person name="Ruan L."/>
        </authorList>
    </citation>
    <scope>NUCLEOTIDE SEQUENCE [LARGE SCALE GENOMIC DNA]</scope>
    <source>
        <strain evidence="3">R-7</strain>
    </source>
</reference>
<protein>
    <submittedName>
        <fullName evidence="2">DUF2274 domain-containing protein</fullName>
    </submittedName>
</protein>